<comment type="caution">
    <text evidence="1">The sequence shown here is derived from an EMBL/GenBank/DDBJ whole genome shotgun (WGS) entry which is preliminary data.</text>
</comment>
<accession>A0A1X0AWR5</accession>
<dbReference type="STRING" id="1927124.BST13_17370"/>
<dbReference type="InterPro" id="IPR020915">
    <property type="entry name" value="UPF0311"/>
</dbReference>
<dbReference type="Gene3D" id="2.40.160.20">
    <property type="match status" value="1"/>
</dbReference>
<evidence type="ECO:0000313" key="1">
    <source>
        <dbReference type="EMBL" id="ORA34502.1"/>
    </source>
</evidence>
<dbReference type="RefSeq" id="WP_083165255.1">
    <property type="nucleotide sequence ID" value="NZ_MVHF01000016.1"/>
</dbReference>
<dbReference type="PANTHER" id="PTHR37315">
    <property type="entry name" value="UPF0311 PROTEIN BLR7842"/>
    <property type="match status" value="1"/>
</dbReference>
<reference evidence="1 2" key="1">
    <citation type="submission" date="2017-02" db="EMBL/GenBank/DDBJ databases">
        <title>The new phylogeny of genus Mycobacterium.</title>
        <authorList>
            <person name="Tortoli E."/>
            <person name="Trovato A."/>
            <person name="Cirillo D.M."/>
        </authorList>
    </citation>
    <scope>NUCLEOTIDE SEQUENCE [LARGE SCALE GENOMIC DNA]</scope>
    <source>
        <strain evidence="1 2">RW6</strain>
    </source>
</reference>
<evidence type="ECO:0000313" key="2">
    <source>
        <dbReference type="Proteomes" id="UP000192448"/>
    </source>
</evidence>
<dbReference type="Pfam" id="PF11578">
    <property type="entry name" value="DUF3237"/>
    <property type="match status" value="1"/>
</dbReference>
<keyword evidence="2" id="KW-1185">Reference proteome</keyword>
<organism evidence="1 2">
    <name type="scientific">Mycobacterium aquaticum</name>
    <dbReference type="NCBI Taxonomy" id="1927124"/>
    <lineage>
        <taxon>Bacteria</taxon>
        <taxon>Bacillati</taxon>
        <taxon>Actinomycetota</taxon>
        <taxon>Actinomycetes</taxon>
        <taxon>Mycobacteriales</taxon>
        <taxon>Mycobacteriaceae</taxon>
        <taxon>Mycobacterium</taxon>
    </lineage>
</organism>
<name>A0A1X0AWR5_9MYCO</name>
<dbReference type="EMBL" id="MVHF01000016">
    <property type="protein sequence ID" value="ORA34502.1"/>
    <property type="molecule type" value="Genomic_DNA"/>
</dbReference>
<proteinExistence type="predicted"/>
<gene>
    <name evidence="1" type="ORF">BST13_17370</name>
</gene>
<sequence length="149" mass="16081">MLTTRKLFCLNVGLDDALVVPCPSGERRFVAVTGGSVIGDCLSGEILPGGSDVQRVRADGVVELDIRAVLLTSRGTSVYLRGQGLRHGPPGVMDLFATGADVPADSYYFRECLFFETDDPELVWLTRVLTIGSGRRSRNAATIDVFEVC</sequence>
<protein>
    <submittedName>
        <fullName evidence="1">Uncharacterized protein</fullName>
    </submittedName>
</protein>
<dbReference type="PANTHER" id="PTHR37315:SF1">
    <property type="entry name" value="UPF0311 PROTEIN BLR7842"/>
    <property type="match status" value="1"/>
</dbReference>
<dbReference type="AlphaFoldDB" id="A0A1X0AWR5"/>
<dbReference type="Proteomes" id="UP000192448">
    <property type="component" value="Unassembled WGS sequence"/>
</dbReference>